<dbReference type="GeneID" id="111015088"/>
<reference evidence="6" key="1">
    <citation type="submission" date="2025-08" db="UniProtKB">
        <authorList>
            <consortium name="RefSeq"/>
        </authorList>
    </citation>
    <scope>IDENTIFICATION</scope>
    <source>
        <strain evidence="6">OHB3-1</strain>
    </source>
</reference>
<keyword evidence="5" id="KW-1185">Reference proteome</keyword>
<dbReference type="PANTHER" id="PTHR31829:SF2">
    <property type="entry name" value="PYRIDOXAL 5'-PHOSPHATE SYNTHASE-LIKE SUBUNIT PDX1.2"/>
    <property type="match status" value="1"/>
</dbReference>
<dbReference type="GO" id="GO:0016843">
    <property type="term" value="F:amine-lyase activity"/>
    <property type="evidence" value="ECO:0007669"/>
    <property type="project" value="TreeGrafter"/>
</dbReference>
<keyword evidence="2" id="KW-0663">Pyridoxal phosphate</keyword>
<dbReference type="Pfam" id="PF01680">
    <property type="entry name" value="SOR_SNZ"/>
    <property type="match status" value="1"/>
</dbReference>
<accession>A0A6J1CW07</accession>
<dbReference type="InterPro" id="IPR033755">
    <property type="entry name" value="PdxS/SNZ_N"/>
</dbReference>
<sequence length="290" mass="31243">MAMAEETAIAPYAAGGALAEVEIGPYSFKGELARIVRGVIVEVTNVEQAKIAEDAGACCVLLSEPIHEGITRMPDPLLFKEIRGVVSIPVIVKVRVGHFVEAQILDSVGVKHIDESDAASVADEENFINKQNFPETYFVCGCRSLGEALRRVKEGATMVKTQGGVAASALGDIVETTRNVRSVMGEIRQLHNMDDDEVFAFAEKIAAPYDLVKETRQICRLPAIHYAAGGISTPADAGLMMQLGCDGIFIGLEIFDCANPRDRLRRMVLAVKNYNDPNILAEASFGFGAA</sequence>
<evidence type="ECO:0000259" key="4">
    <source>
        <dbReference type="Pfam" id="PF01680"/>
    </source>
</evidence>
<name>A0A6J1CW07_MOMCH</name>
<dbReference type="Proteomes" id="UP000504603">
    <property type="component" value="Unplaced"/>
</dbReference>
<evidence type="ECO:0000256" key="3">
    <source>
        <dbReference type="PROSITE-ProRule" id="PRU00481"/>
    </source>
</evidence>
<dbReference type="GO" id="GO:0008615">
    <property type="term" value="P:pyridoxine biosynthetic process"/>
    <property type="evidence" value="ECO:0007669"/>
    <property type="project" value="TreeGrafter"/>
</dbReference>
<evidence type="ECO:0000256" key="1">
    <source>
        <dbReference type="ARBA" id="ARBA00007281"/>
    </source>
</evidence>
<dbReference type="AlphaFoldDB" id="A0A6J1CW07"/>
<dbReference type="GO" id="GO:0042823">
    <property type="term" value="P:pyridoxal phosphate biosynthetic process"/>
    <property type="evidence" value="ECO:0007669"/>
    <property type="project" value="InterPro"/>
</dbReference>
<dbReference type="KEGG" id="mcha:111015088"/>
<protein>
    <submittedName>
        <fullName evidence="6">Pyridoxal 5'-phosphate synthase-like subunit PDX1.2</fullName>
    </submittedName>
</protein>
<evidence type="ECO:0000313" key="6">
    <source>
        <dbReference type="RefSeq" id="XP_022145699.1"/>
    </source>
</evidence>
<feature type="domain" description="PdxS/SNZ N-terminal" evidence="4">
    <location>
        <begin position="29"/>
        <end position="228"/>
    </location>
</feature>
<evidence type="ECO:0000256" key="2">
    <source>
        <dbReference type="ARBA" id="ARBA00022898"/>
    </source>
</evidence>
<dbReference type="SUPFAM" id="SSF51366">
    <property type="entry name" value="Ribulose-phoshate binding barrel"/>
    <property type="match status" value="1"/>
</dbReference>
<evidence type="ECO:0000313" key="5">
    <source>
        <dbReference type="Proteomes" id="UP000504603"/>
    </source>
</evidence>
<dbReference type="RefSeq" id="XP_022145699.1">
    <property type="nucleotide sequence ID" value="XM_022290007.1"/>
</dbReference>
<proteinExistence type="inferred from homology"/>
<dbReference type="GO" id="GO:0006520">
    <property type="term" value="P:amino acid metabolic process"/>
    <property type="evidence" value="ECO:0007669"/>
    <property type="project" value="TreeGrafter"/>
</dbReference>
<dbReference type="InterPro" id="IPR001852">
    <property type="entry name" value="PdxS/SNZ"/>
</dbReference>
<dbReference type="OrthoDB" id="1660966at2759"/>
<dbReference type="InterPro" id="IPR013785">
    <property type="entry name" value="Aldolase_TIM"/>
</dbReference>
<dbReference type="PROSITE" id="PS51129">
    <property type="entry name" value="PDXS_SNZ_2"/>
    <property type="match status" value="1"/>
</dbReference>
<organism evidence="5 6">
    <name type="scientific">Momordica charantia</name>
    <name type="common">Bitter gourd</name>
    <name type="synonym">Balsam pear</name>
    <dbReference type="NCBI Taxonomy" id="3673"/>
    <lineage>
        <taxon>Eukaryota</taxon>
        <taxon>Viridiplantae</taxon>
        <taxon>Streptophyta</taxon>
        <taxon>Embryophyta</taxon>
        <taxon>Tracheophyta</taxon>
        <taxon>Spermatophyta</taxon>
        <taxon>Magnoliopsida</taxon>
        <taxon>eudicotyledons</taxon>
        <taxon>Gunneridae</taxon>
        <taxon>Pentapetalae</taxon>
        <taxon>rosids</taxon>
        <taxon>fabids</taxon>
        <taxon>Cucurbitales</taxon>
        <taxon>Cucurbitaceae</taxon>
        <taxon>Momordiceae</taxon>
        <taxon>Momordica</taxon>
    </lineage>
</organism>
<dbReference type="InterPro" id="IPR011060">
    <property type="entry name" value="RibuloseP-bd_barrel"/>
</dbReference>
<dbReference type="Gene3D" id="3.20.20.70">
    <property type="entry name" value="Aldolase class I"/>
    <property type="match status" value="1"/>
</dbReference>
<gene>
    <name evidence="6" type="primary">LOC111015088</name>
</gene>
<dbReference type="PANTHER" id="PTHR31829">
    <property type="entry name" value="PYRIDOXAL 5'-PHOSPHATE SYNTHASE SUBUNIT SNZ1-RELATED"/>
    <property type="match status" value="1"/>
</dbReference>
<comment type="similarity">
    <text evidence="1 3">Belongs to the PdxS/SNZ family.</text>
</comment>